<feature type="domain" description="Major facilitator superfamily (MFS) profile" evidence="7">
    <location>
        <begin position="13"/>
        <end position="460"/>
    </location>
</feature>
<dbReference type="GO" id="GO:0022857">
    <property type="term" value="F:transmembrane transporter activity"/>
    <property type="evidence" value="ECO:0007669"/>
    <property type="project" value="InterPro"/>
</dbReference>
<protein>
    <submittedName>
        <fullName evidence="8">Multidrug efflux MFS transporter</fullName>
    </submittedName>
</protein>
<evidence type="ECO:0000313" key="9">
    <source>
        <dbReference type="Proteomes" id="UP000767327"/>
    </source>
</evidence>
<reference evidence="8" key="2">
    <citation type="submission" date="2020-01" db="EMBL/GenBank/DDBJ databases">
        <authorList>
            <person name="Campanaro S."/>
        </authorList>
    </citation>
    <scope>NUCLEOTIDE SEQUENCE</scope>
    <source>
        <strain evidence="8">AS01afH2WH_6</strain>
    </source>
</reference>
<feature type="transmembrane region" description="Helical" evidence="6">
    <location>
        <begin position="104"/>
        <end position="122"/>
    </location>
</feature>
<keyword evidence="4 6" id="KW-1133">Transmembrane helix</keyword>
<feature type="transmembrane region" description="Helical" evidence="6">
    <location>
        <begin position="331"/>
        <end position="350"/>
    </location>
</feature>
<evidence type="ECO:0000256" key="3">
    <source>
        <dbReference type="ARBA" id="ARBA00022692"/>
    </source>
</evidence>
<feature type="transmembrane region" description="Helical" evidence="6">
    <location>
        <begin position="299"/>
        <end position="319"/>
    </location>
</feature>
<feature type="transmembrane region" description="Helical" evidence="6">
    <location>
        <begin position="356"/>
        <end position="374"/>
    </location>
</feature>
<dbReference type="Pfam" id="PF07690">
    <property type="entry name" value="MFS_1"/>
    <property type="match status" value="1"/>
</dbReference>
<organism evidence="8 9">
    <name type="scientific">Bifidobacterium crudilactis</name>
    <dbReference type="NCBI Taxonomy" id="327277"/>
    <lineage>
        <taxon>Bacteria</taxon>
        <taxon>Bacillati</taxon>
        <taxon>Actinomycetota</taxon>
        <taxon>Actinomycetes</taxon>
        <taxon>Bifidobacteriales</taxon>
        <taxon>Bifidobacteriaceae</taxon>
        <taxon>Bifidobacterium</taxon>
    </lineage>
</organism>
<feature type="transmembrane region" description="Helical" evidence="6">
    <location>
        <begin position="438"/>
        <end position="458"/>
    </location>
</feature>
<feature type="transmembrane region" description="Helical" evidence="6">
    <location>
        <begin position="228"/>
        <end position="245"/>
    </location>
</feature>
<evidence type="ECO:0000256" key="1">
    <source>
        <dbReference type="ARBA" id="ARBA00004651"/>
    </source>
</evidence>
<feature type="transmembrane region" description="Helical" evidence="6">
    <location>
        <begin position="167"/>
        <end position="186"/>
    </location>
</feature>
<evidence type="ECO:0000259" key="7">
    <source>
        <dbReference type="PROSITE" id="PS50850"/>
    </source>
</evidence>
<feature type="transmembrane region" description="Helical" evidence="6">
    <location>
        <begin position="395"/>
        <end position="418"/>
    </location>
</feature>
<dbReference type="EMBL" id="JAAXZR010000027">
    <property type="protein sequence ID" value="NLT80348.1"/>
    <property type="molecule type" value="Genomic_DNA"/>
</dbReference>
<evidence type="ECO:0000256" key="4">
    <source>
        <dbReference type="ARBA" id="ARBA00022989"/>
    </source>
</evidence>
<sequence>MSTETVSGRTKLAILSVGALTFIGILTETSLTVAFPTLIAELGKPLSTIQWLTSGYLLTVTIVMSLTSYLIQRFNPRTLFILAAIVCIAGSLICAIAPSFVPLMIGRLLQAVATGISTPLMFHIVFETVPLRQLGTYVGIASMVTSFAPALGPTYGGMLTHLLSWRMIFWCILPIVLGSLILGMITIDLPIRALGKKFDFYGFVTLAVVMVALIESCNRLGSPSLNDPGLWIALGISVLGIALFIRHMGHGSRRILDFRLLKRPFLGLRAGNFFLLQFTNIGMSFLIPIFVQNALHMDALSAGLIVLPGSLIGSFVSPIAGRIYDRRGATLPLILGNASMLLGSLLLWWFTHSLTAVSLMCLYAFLRFGFNFSFGNTMSDAAKHVAAKEKGDINALFNTLQQFAGSFGTAALSAVITHEQSRNPNTTQAVLVGGQSDFLLLSVLAACGLACAIIAACISKKPKENTLEGMEVRL</sequence>
<proteinExistence type="predicted"/>
<feature type="transmembrane region" description="Helical" evidence="6">
    <location>
        <begin position="78"/>
        <end position="98"/>
    </location>
</feature>
<keyword evidence="5 6" id="KW-0472">Membrane</keyword>
<evidence type="ECO:0000256" key="2">
    <source>
        <dbReference type="ARBA" id="ARBA00022448"/>
    </source>
</evidence>
<feature type="transmembrane region" description="Helical" evidence="6">
    <location>
        <begin position="12"/>
        <end position="39"/>
    </location>
</feature>
<evidence type="ECO:0000256" key="5">
    <source>
        <dbReference type="ARBA" id="ARBA00023136"/>
    </source>
</evidence>
<name>A0A971IDW9_9BIFI</name>
<accession>A0A971IDW9</accession>
<dbReference type="PROSITE" id="PS50850">
    <property type="entry name" value="MFS"/>
    <property type="match status" value="1"/>
</dbReference>
<dbReference type="PANTHER" id="PTHR42718">
    <property type="entry name" value="MAJOR FACILITATOR SUPERFAMILY MULTIDRUG TRANSPORTER MFSC"/>
    <property type="match status" value="1"/>
</dbReference>
<comment type="caution">
    <text evidence="8">The sequence shown here is derived from an EMBL/GenBank/DDBJ whole genome shotgun (WGS) entry which is preliminary data.</text>
</comment>
<keyword evidence="3 6" id="KW-0812">Transmembrane</keyword>
<dbReference type="InterPro" id="IPR036259">
    <property type="entry name" value="MFS_trans_sf"/>
</dbReference>
<keyword evidence="2" id="KW-0813">Transport</keyword>
<dbReference type="InterPro" id="IPR020846">
    <property type="entry name" value="MFS_dom"/>
</dbReference>
<dbReference type="Proteomes" id="UP000767327">
    <property type="component" value="Unassembled WGS sequence"/>
</dbReference>
<dbReference type="PANTHER" id="PTHR42718:SF9">
    <property type="entry name" value="MAJOR FACILITATOR SUPERFAMILY MULTIDRUG TRANSPORTER MFSC"/>
    <property type="match status" value="1"/>
</dbReference>
<feature type="transmembrane region" description="Helical" evidence="6">
    <location>
        <begin position="134"/>
        <end position="155"/>
    </location>
</feature>
<evidence type="ECO:0000256" key="6">
    <source>
        <dbReference type="SAM" id="Phobius"/>
    </source>
</evidence>
<dbReference type="GO" id="GO:0005886">
    <property type="term" value="C:plasma membrane"/>
    <property type="evidence" value="ECO:0007669"/>
    <property type="project" value="UniProtKB-SubCell"/>
</dbReference>
<dbReference type="PRINTS" id="PR01036">
    <property type="entry name" value="TCRTETB"/>
</dbReference>
<dbReference type="SUPFAM" id="SSF103473">
    <property type="entry name" value="MFS general substrate transporter"/>
    <property type="match status" value="1"/>
</dbReference>
<dbReference type="AlphaFoldDB" id="A0A971IDW9"/>
<dbReference type="Gene3D" id="1.20.1250.20">
    <property type="entry name" value="MFS general substrate transporter like domains"/>
    <property type="match status" value="1"/>
</dbReference>
<comment type="subcellular location">
    <subcellularLocation>
        <location evidence="1">Cell membrane</location>
        <topology evidence="1">Multi-pass membrane protein</topology>
    </subcellularLocation>
</comment>
<feature type="transmembrane region" description="Helical" evidence="6">
    <location>
        <begin position="266"/>
        <end position="287"/>
    </location>
</feature>
<evidence type="ECO:0000313" key="8">
    <source>
        <dbReference type="EMBL" id="NLT80348.1"/>
    </source>
</evidence>
<feature type="transmembrane region" description="Helical" evidence="6">
    <location>
        <begin position="51"/>
        <end position="71"/>
    </location>
</feature>
<feature type="transmembrane region" description="Helical" evidence="6">
    <location>
        <begin position="198"/>
        <end position="216"/>
    </location>
</feature>
<reference evidence="8" key="1">
    <citation type="journal article" date="2020" name="Biotechnol. Biofuels">
        <title>New insights from the biogas microbiome by comprehensive genome-resolved metagenomics of nearly 1600 species originating from multiple anaerobic digesters.</title>
        <authorList>
            <person name="Campanaro S."/>
            <person name="Treu L."/>
            <person name="Rodriguez-R L.M."/>
            <person name="Kovalovszki A."/>
            <person name="Ziels R.M."/>
            <person name="Maus I."/>
            <person name="Zhu X."/>
            <person name="Kougias P.G."/>
            <person name="Basile A."/>
            <person name="Luo G."/>
            <person name="Schluter A."/>
            <person name="Konstantinidis K.T."/>
            <person name="Angelidaki I."/>
        </authorList>
    </citation>
    <scope>NUCLEOTIDE SEQUENCE</scope>
    <source>
        <strain evidence="8">AS01afH2WH_6</strain>
    </source>
</reference>
<dbReference type="InterPro" id="IPR011701">
    <property type="entry name" value="MFS"/>
</dbReference>
<dbReference type="Gene3D" id="1.20.1720.10">
    <property type="entry name" value="Multidrug resistance protein D"/>
    <property type="match status" value="1"/>
</dbReference>
<gene>
    <name evidence="8" type="ORF">GXW98_08720</name>
</gene>
<dbReference type="RefSeq" id="WP_273174488.1">
    <property type="nucleotide sequence ID" value="NZ_JAAXZR010000027.1"/>
</dbReference>